<dbReference type="Proteomes" id="UP000240819">
    <property type="component" value="Segment"/>
</dbReference>
<organism evidence="1 2">
    <name type="scientific">Vibrio phage Ceto</name>
    <dbReference type="NCBI Taxonomy" id="2570300"/>
    <lineage>
        <taxon>Viruses</taxon>
        <taxon>Duplodnaviria</taxon>
        <taxon>Heunggongvirae</taxon>
        <taxon>Uroviricota</taxon>
        <taxon>Caudoviricetes</taxon>
        <taxon>Demerecviridae</taxon>
        <taxon>Ermolyevavirinae</taxon>
        <taxon>Cetovirus</taxon>
        <taxon>Cetovirus ceto</taxon>
    </lineage>
</organism>
<dbReference type="EMBL" id="MG649966">
    <property type="protein sequence ID" value="AUG85025.1"/>
    <property type="molecule type" value="Genomic_DNA"/>
</dbReference>
<accession>A0A2H5BGB5</accession>
<evidence type="ECO:0000313" key="2">
    <source>
        <dbReference type="Proteomes" id="UP000240819"/>
    </source>
</evidence>
<evidence type="ECO:0000313" key="1">
    <source>
        <dbReference type="EMBL" id="AUG85025.1"/>
    </source>
</evidence>
<reference evidence="1 2" key="1">
    <citation type="submission" date="2017-12" db="EMBL/GenBank/DDBJ databases">
        <authorList>
            <person name="Lestochi C.V."/>
            <person name="Miller K.C."/>
            <person name="Miller J.S."/>
            <person name="Stanton M.L."/>
            <person name="Broussard G.W."/>
        </authorList>
    </citation>
    <scope>NUCLEOTIDE SEQUENCE [LARGE SCALE GENOMIC DNA]</scope>
</reference>
<name>A0A2H5BGB5_9CAUD</name>
<protein>
    <submittedName>
        <fullName evidence="1">Uncharacterized protein</fullName>
    </submittedName>
</protein>
<proteinExistence type="predicted"/>
<gene>
    <name evidence="1" type="ORF">CETO_18</name>
</gene>
<keyword evidence="2" id="KW-1185">Reference proteome</keyword>
<sequence length="647" mass="72656">MALFMGRKPSDNRPLLHVTSGNESISQLHGAPIASTLFHSDIPYLAIYDVIEITQWRFLRTGPGITTDGRYTHYYEPIVPQKVWDYMNQKNIMFATKVAYYPDRVLHSPLGAYNSRSAKASVFSLFVGNFHGGGFADGTSPYPRSPVPNTSQIYGHWDPLTLYKLALDSADNTVDQGVKVAVDRTGVWSVSGLQKDDKYGYQYYRTADISKTASRSTSASYSNPTRNLISLFGSGGISENWIRSTDKVPPKVITYSPTKPGTYNYKIRVYVLNVKYNSQNNLEHVKPPIQDGIKISREDMIVGDLAMKNGMLISDPAPNETNVQSKDVRHVKHEFFDKLVKGLSLQQLADYPFLHSFTASADKTWNANYVNPFYDHPLPLVHTPSALIGTDISLDFSANEIKYKGNKGEYLIASKARKYTPFILGGDSAVTAVFPAETKTFAQLKQGAKFTKQTFSGPRITIYNPDDVGYYYREVVKQRIKLPPGSTGKNYLTAHISPLFVKGEASSTIAGKKASMQTKIDGFAGWSALRLTTFMRDEPDTEVLIGNLGYSVLRDVSLSRHSEGRIGNSWWPQSSSGNKMQAIRIQYKVRVNWARNELELVGYYKLTNAQILANEWGRNTYYNRLDEREVLYKIPEVRFGFYITGTA</sequence>